<gene>
    <name evidence="1" type="ORF">GCM10022262_41030</name>
</gene>
<accession>A0ABP6UPS1</accession>
<keyword evidence="2" id="KW-1185">Reference proteome</keyword>
<comment type="caution">
    <text evidence="1">The sequence shown here is derived from an EMBL/GenBank/DDBJ whole genome shotgun (WGS) entry which is preliminary data.</text>
</comment>
<proteinExistence type="predicted"/>
<evidence type="ECO:0008006" key="3">
    <source>
        <dbReference type="Google" id="ProtNLM"/>
    </source>
</evidence>
<sequence length="44" mass="4619">MRSLPEGLRGPVDLALARAVEQLPAPGALPGGLVAEPKWDGYLH</sequence>
<protein>
    <recommendedName>
        <fullName evidence="3">ATP-dependent DNA ligase</fullName>
    </recommendedName>
</protein>
<dbReference type="RefSeq" id="WP_345045417.1">
    <property type="nucleotide sequence ID" value="NZ_BAABBA010000040.1"/>
</dbReference>
<name>A0ABP6UPS1_9MICO</name>
<dbReference type="Proteomes" id="UP001499841">
    <property type="component" value="Unassembled WGS sequence"/>
</dbReference>
<dbReference type="EMBL" id="BAABBA010000040">
    <property type="protein sequence ID" value="GAA3512864.1"/>
    <property type="molecule type" value="Genomic_DNA"/>
</dbReference>
<reference evidence="2" key="1">
    <citation type="journal article" date="2019" name="Int. J. Syst. Evol. Microbiol.">
        <title>The Global Catalogue of Microorganisms (GCM) 10K type strain sequencing project: providing services to taxonomists for standard genome sequencing and annotation.</title>
        <authorList>
            <consortium name="The Broad Institute Genomics Platform"/>
            <consortium name="The Broad Institute Genome Sequencing Center for Infectious Disease"/>
            <person name="Wu L."/>
            <person name="Ma J."/>
        </authorList>
    </citation>
    <scope>NUCLEOTIDE SEQUENCE [LARGE SCALE GENOMIC DNA]</scope>
    <source>
        <strain evidence="2">JCM 17459</strain>
    </source>
</reference>
<evidence type="ECO:0000313" key="1">
    <source>
        <dbReference type="EMBL" id="GAA3512864.1"/>
    </source>
</evidence>
<evidence type="ECO:0000313" key="2">
    <source>
        <dbReference type="Proteomes" id="UP001499841"/>
    </source>
</evidence>
<organism evidence="1 2">
    <name type="scientific">Georgenia daeguensis</name>
    <dbReference type="NCBI Taxonomy" id="908355"/>
    <lineage>
        <taxon>Bacteria</taxon>
        <taxon>Bacillati</taxon>
        <taxon>Actinomycetota</taxon>
        <taxon>Actinomycetes</taxon>
        <taxon>Micrococcales</taxon>
        <taxon>Bogoriellaceae</taxon>
        <taxon>Georgenia</taxon>
    </lineage>
</organism>